<dbReference type="SUPFAM" id="SSF54534">
    <property type="entry name" value="FKBP-like"/>
    <property type="match status" value="1"/>
</dbReference>
<keyword evidence="4 5" id="KW-0413">Isomerase</keyword>
<dbReference type="GO" id="GO:0016853">
    <property type="term" value="F:isomerase activity"/>
    <property type="evidence" value="ECO:0007669"/>
    <property type="project" value="UniProtKB-KW"/>
</dbReference>
<keyword evidence="3 5" id="KW-0697">Rotamase</keyword>
<evidence type="ECO:0000259" key="7">
    <source>
        <dbReference type="PROSITE" id="PS50059"/>
    </source>
</evidence>
<dbReference type="EC" id="5.2.1.8" evidence="6"/>
<comment type="catalytic activity">
    <reaction evidence="1 5 6">
        <text>[protein]-peptidylproline (omega=180) = [protein]-peptidylproline (omega=0)</text>
        <dbReference type="Rhea" id="RHEA:16237"/>
        <dbReference type="Rhea" id="RHEA-COMP:10747"/>
        <dbReference type="Rhea" id="RHEA-COMP:10748"/>
        <dbReference type="ChEBI" id="CHEBI:83833"/>
        <dbReference type="ChEBI" id="CHEBI:83834"/>
        <dbReference type="EC" id="5.2.1.8"/>
    </reaction>
</comment>
<dbReference type="PROSITE" id="PS50059">
    <property type="entry name" value="FKBP_PPIASE"/>
    <property type="match status" value="1"/>
</dbReference>
<reference evidence="8" key="1">
    <citation type="submission" date="2023-07" db="EMBL/GenBank/DDBJ databases">
        <title>Genome content predicts the carbon catabolic preferences of heterotrophic bacteria.</title>
        <authorList>
            <person name="Gralka M."/>
        </authorList>
    </citation>
    <scope>NUCLEOTIDE SEQUENCE</scope>
    <source>
        <strain evidence="8">5G01</strain>
    </source>
</reference>
<evidence type="ECO:0000256" key="6">
    <source>
        <dbReference type="RuleBase" id="RU003915"/>
    </source>
</evidence>
<evidence type="ECO:0000256" key="1">
    <source>
        <dbReference type="ARBA" id="ARBA00000971"/>
    </source>
</evidence>
<evidence type="ECO:0000256" key="3">
    <source>
        <dbReference type="ARBA" id="ARBA00023110"/>
    </source>
</evidence>
<dbReference type="RefSeq" id="WP_305451129.1">
    <property type="nucleotide sequence ID" value="NZ_JAUYVO010000013.1"/>
</dbReference>
<proteinExistence type="inferred from homology"/>
<dbReference type="InterPro" id="IPR048261">
    <property type="entry name" value="SlpA/SlyD-like_ins_sf"/>
</dbReference>
<evidence type="ECO:0000256" key="5">
    <source>
        <dbReference type="PROSITE-ProRule" id="PRU00277"/>
    </source>
</evidence>
<dbReference type="Proteomes" id="UP001177341">
    <property type="component" value="Unassembled WGS sequence"/>
</dbReference>
<dbReference type="InterPro" id="IPR046357">
    <property type="entry name" value="PPIase_dom_sf"/>
</dbReference>
<accession>A0ABT9EYA0</accession>
<dbReference type="Pfam" id="PF00254">
    <property type="entry name" value="FKBP_C"/>
    <property type="match status" value="1"/>
</dbReference>
<comment type="similarity">
    <text evidence="2 6">Belongs to the FKBP-type PPIase family.</text>
</comment>
<evidence type="ECO:0000256" key="2">
    <source>
        <dbReference type="ARBA" id="ARBA00006577"/>
    </source>
</evidence>
<gene>
    <name evidence="8" type="ORF">Q8W30_15720</name>
</gene>
<dbReference type="Gene3D" id="3.10.50.40">
    <property type="match status" value="1"/>
</dbReference>
<dbReference type="Gene3D" id="2.40.10.330">
    <property type="match status" value="1"/>
</dbReference>
<sequence length="143" mass="15563">MSQLVIGPETKVTLHFEIRLENGDVVDSNFDKQPASFSIGDGSMLAGFEAALFGLKVGERKVLAITPEHGFGMPNPSNLHKIERGNFADIDLEPGVVVSFQDPSGELPGVIRSFDDQFVDVDFNHPLAGKHLEFEVEIIDIAA</sequence>
<feature type="domain" description="PPIase FKBP-type" evidence="7">
    <location>
        <begin position="9"/>
        <end position="72"/>
    </location>
</feature>
<dbReference type="InterPro" id="IPR001179">
    <property type="entry name" value="PPIase_FKBP_dom"/>
</dbReference>
<evidence type="ECO:0000256" key="4">
    <source>
        <dbReference type="ARBA" id="ARBA00023235"/>
    </source>
</evidence>
<name>A0ABT9EYA0_9GAMM</name>
<dbReference type="PANTHER" id="PTHR47861">
    <property type="entry name" value="FKBP-TYPE PEPTIDYL-PROLYL CIS-TRANS ISOMERASE SLYD"/>
    <property type="match status" value="1"/>
</dbReference>
<keyword evidence="9" id="KW-1185">Reference proteome</keyword>
<protein>
    <recommendedName>
        <fullName evidence="6">Peptidyl-prolyl cis-trans isomerase</fullName>
        <ecNumber evidence="6">5.2.1.8</ecNumber>
    </recommendedName>
</protein>
<evidence type="ECO:0000313" key="9">
    <source>
        <dbReference type="Proteomes" id="UP001177341"/>
    </source>
</evidence>
<evidence type="ECO:0000313" key="8">
    <source>
        <dbReference type="EMBL" id="MDP2524021.1"/>
    </source>
</evidence>
<dbReference type="PANTHER" id="PTHR47861:SF4">
    <property type="entry name" value="FKBP-TYPE 16 KDA PEPTIDYL-PROLYL CIS-TRANS ISOMERASE"/>
    <property type="match status" value="1"/>
</dbReference>
<dbReference type="EMBL" id="JAUYVO010000013">
    <property type="protein sequence ID" value="MDP2524021.1"/>
    <property type="molecule type" value="Genomic_DNA"/>
</dbReference>
<organism evidence="8 9">
    <name type="scientific">Neptunomonas phycophila</name>
    <dbReference type="NCBI Taxonomy" id="1572645"/>
    <lineage>
        <taxon>Bacteria</taxon>
        <taxon>Pseudomonadati</taxon>
        <taxon>Pseudomonadota</taxon>
        <taxon>Gammaproteobacteria</taxon>
        <taxon>Oceanospirillales</taxon>
        <taxon>Oceanospirillaceae</taxon>
        <taxon>Neptunomonas</taxon>
    </lineage>
</organism>
<comment type="caution">
    <text evidence="8">The sequence shown here is derived from an EMBL/GenBank/DDBJ whole genome shotgun (WGS) entry which is preliminary data.</text>
</comment>